<keyword evidence="3" id="KW-1185">Reference proteome</keyword>
<feature type="region of interest" description="Disordered" evidence="1">
    <location>
        <begin position="26"/>
        <end position="49"/>
    </location>
</feature>
<feature type="compositionally biased region" description="Polar residues" evidence="1">
    <location>
        <begin position="245"/>
        <end position="261"/>
    </location>
</feature>
<proteinExistence type="predicted"/>
<organism evidence="2 3">
    <name type="scientific">Seminavis robusta</name>
    <dbReference type="NCBI Taxonomy" id="568900"/>
    <lineage>
        <taxon>Eukaryota</taxon>
        <taxon>Sar</taxon>
        <taxon>Stramenopiles</taxon>
        <taxon>Ochrophyta</taxon>
        <taxon>Bacillariophyta</taxon>
        <taxon>Bacillariophyceae</taxon>
        <taxon>Bacillariophycidae</taxon>
        <taxon>Naviculales</taxon>
        <taxon>Naviculaceae</taxon>
        <taxon>Seminavis</taxon>
    </lineage>
</organism>
<reference evidence="2" key="1">
    <citation type="submission" date="2020-06" db="EMBL/GenBank/DDBJ databases">
        <authorList>
            <consortium name="Plant Systems Biology data submission"/>
        </authorList>
    </citation>
    <scope>NUCLEOTIDE SEQUENCE</scope>
    <source>
        <strain evidence="2">D6</strain>
    </source>
</reference>
<protein>
    <submittedName>
        <fullName evidence="2">Uncharacterized protein</fullName>
    </submittedName>
</protein>
<evidence type="ECO:0000256" key="1">
    <source>
        <dbReference type="SAM" id="MobiDB-lite"/>
    </source>
</evidence>
<dbReference type="Proteomes" id="UP001153069">
    <property type="component" value="Unassembled WGS sequence"/>
</dbReference>
<name>A0A9N8EHG7_9STRA</name>
<dbReference type="EMBL" id="CAICTM010001213">
    <property type="protein sequence ID" value="CAB9521632.1"/>
    <property type="molecule type" value="Genomic_DNA"/>
</dbReference>
<evidence type="ECO:0000313" key="3">
    <source>
        <dbReference type="Proteomes" id="UP001153069"/>
    </source>
</evidence>
<evidence type="ECO:0000313" key="2">
    <source>
        <dbReference type="EMBL" id="CAB9521632.1"/>
    </source>
</evidence>
<comment type="caution">
    <text evidence="2">The sequence shown here is derived from an EMBL/GenBank/DDBJ whole genome shotgun (WGS) entry which is preliminary data.</text>
</comment>
<feature type="region of interest" description="Disordered" evidence="1">
    <location>
        <begin position="245"/>
        <end position="265"/>
    </location>
</feature>
<dbReference type="AlphaFoldDB" id="A0A9N8EHG7"/>
<accession>A0A9N8EHG7</accession>
<sequence>MSTINSSPQWFTAAVTSTSSSLYYPLNKEKSMDDSQRSSVSTRRSLVKMVDASPLSTTRASMKSKKRANMRSVKFNDEPEGCVVHQLESDNEDPAVLWFSKPEIQALRAEGRQTLKKVKEAGGDLTALNESIGESIRGLEHGLSSFDSEDAHWNGETQVDRSERRKNIVSTILAQQEEQREMGINDPKGLKQCSIAATQWAHDRALDQAQKDFTDAVEVWREDVQCAKILPSILNRKAAKRASTRRVSLLSTGRDSMGSTAEQRRATLHTISQTVASALEELDDLDF</sequence>
<feature type="compositionally biased region" description="Basic and acidic residues" evidence="1">
    <location>
        <begin position="27"/>
        <end position="36"/>
    </location>
</feature>
<gene>
    <name evidence="2" type="ORF">SEMRO_1215_G253220.1</name>
</gene>